<dbReference type="Pfam" id="PF00583">
    <property type="entry name" value="Acetyltransf_1"/>
    <property type="match status" value="1"/>
</dbReference>
<dbReference type="Gene3D" id="3.40.630.30">
    <property type="match status" value="1"/>
</dbReference>
<keyword evidence="3" id="KW-1185">Reference proteome</keyword>
<reference evidence="2 3" key="1">
    <citation type="submission" date="2019-03" db="EMBL/GenBank/DDBJ databases">
        <title>Sapientia aquatica gen. nov., sp. nov., isolated from a crater lake.</title>
        <authorList>
            <person name="Felfoldi T."/>
            <person name="Szabo A."/>
            <person name="Toth E."/>
            <person name="Schumann P."/>
            <person name="Keki Z."/>
            <person name="Marialigeti K."/>
            <person name="Mathe I."/>
        </authorList>
    </citation>
    <scope>NUCLEOTIDE SEQUENCE [LARGE SCALE GENOMIC DNA]</scope>
    <source>
        <strain evidence="2 3">SA-152</strain>
    </source>
</reference>
<dbReference type="PROSITE" id="PS51186">
    <property type="entry name" value="GNAT"/>
    <property type="match status" value="1"/>
</dbReference>
<dbReference type="GO" id="GO:0016747">
    <property type="term" value="F:acyltransferase activity, transferring groups other than amino-acyl groups"/>
    <property type="evidence" value="ECO:0007669"/>
    <property type="project" value="InterPro"/>
</dbReference>
<accession>A0A4R5W339</accession>
<organism evidence="2 3">
    <name type="scientific">Sapientia aquatica</name>
    <dbReference type="NCBI Taxonomy" id="1549640"/>
    <lineage>
        <taxon>Bacteria</taxon>
        <taxon>Pseudomonadati</taxon>
        <taxon>Pseudomonadota</taxon>
        <taxon>Betaproteobacteria</taxon>
        <taxon>Burkholderiales</taxon>
        <taxon>Oxalobacteraceae</taxon>
        <taxon>Sapientia</taxon>
    </lineage>
</organism>
<sequence>MNTIKISHPGLEDLNDITALYRAVAAIEGGLARAQDEISDDYVRHNLVMSQARGLSLIARIDGKIAGEIHCYSPAPRVFAHVLSDLTIAVHPDFQGSGVGKVLFTQLLAEVTTKLPHISRVELIARESNQRAIGFYQKLGFVIEGKMVNRIKNSNGQVEADIPMAWYRA</sequence>
<evidence type="ECO:0000313" key="3">
    <source>
        <dbReference type="Proteomes" id="UP000294829"/>
    </source>
</evidence>
<dbReference type="PANTHER" id="PTHR43617">
    <property type="entry name" value="L-AMINO ACID N-ACETYLTRANSFERASE"/>
    <property type="match status" value="1"/>
</dbReference>
<dbReference type="CDD" id="cd04301">
    <property type="entry name" value="NAT_SF"/>
    <property type="match status" value="1"/>
</dbReference>
<dbReference type="AlphaFoldDB" id="A0A4R5W339"/>
<dbReference type="SUPFAM" id="SSF55729">
    <property type="entry name" value="Acyl-CoA N-acyltransferases (Nat)"/>
    <property type="match status" value="1"/>
</dbReference>
<gene>
    <name evidence="2" type="ORF">E2I14_05160</name>
</gene>
<dbReference type="RefSeq" id="WP_133326120.1">
    <property type="nucleotide sequence ID" value="NZ_SMYL01000002.1"/>
</dbReference>
<proteinExistence type="predicted"/>
<dbReference type="EMBL" id="SMYL01000002">
    <property type="protein sequence ID" value="TDK67154.1"/>
    <property type="molecule type" value="Genomic_DNA"/>
</dbReference>
<dbReference type="PANTHER" id="PTHR43617:SF34">
    <property type="entry name" value="PUTATIVE-RELATED"/>
    <property type="match status" value="1"/>
</dbReference>
<protein>
    <submittedName>
        <fullName evidence="2">N-acetyltransferase</fullName>
    </submittedName>
</protein>
<evidence type="ECO:0000259" key="1">
    <source>
        <dbReference type="PROSITE" id="PS51186"/>
    </source>
</evidence>
<comment type="caution">
    <text evidence="2">The sequence shown here is derived from an EMBL/GenBank/DDBJ whole genome shotgun (WGS) entry which is preliminary data.</text>
</comment>
<name>A0A4R5W339_9BURK</name>
<dbReference type="InterPro" id="IPR016181">
    <property type="entry name" value="Acyl_CoA_acyltransferase"/>
</dbReference>
<dbReference type="InterPro" id="IPR050276">
    <property type="entry name" value="MshD_Acetyltransferase"/>
</dbReference>
<dbReference type="InterPro" id="IPR000182">
    <property type="entry name" value="GNAT_dom"/>
</dbReference>
<dbReference type="Proteomes" id="UP000294829">
    <property type="component" value="Unassembled WGS sequence"/>
</dbReference>
<evidence type="ECO:0000313" key="2">
    <source>
        <dbReference type="EMBL" id="TDK67154.1"/>
    </source>
</evidence>
<dbReference type="OrthoDB" id="359414at2"/>
<feature type="domain" description="N-acetyltransferase" evidence="1">
    <location>
        <begin position="4"/>
        <end position="169"/>
    </location>
</feature>
<keyword evidence="2" id="KW-0808">Transferase</keyword>